<feature type="compositionally biased region" description="Polar residues" evidence="14">
    <location>
        <begin position="1"/>
        <end position="12"/>
    </location>
</feature>
<keyword evidence="7" id="KW-0498">Mitosis</keyword>
<comment type="subunit">
    <text evidence="3">Interacts with the CDC2 protein kinase to form a serine/threonine kinase holoenzyme complex also known as maturation promoting factor (MPF). The cyclin subunit imparts substrate specificity to the complex.</text>
</comment>
<evidence type="ECO:0000256" key="10">
    <source>
        <dbReference type="ARBA" id="ARBA00023127"/>
    </source>
</evidence>
<keyword evidence="8" id="KW-0611">Plant defense</keyword>
<feature type="compositionally biased region" description="Basic and acidic residues" evidence="14">
    <location>
        <begin position="134"/>
        <end position="152"/>
    </location>
</feature>
<dbReference type="EMBL" id="CM001223">
    <property type="protein sequence ID" value="AES81140.1"/>
    <property type="molecule type" value="Genomic_DNA"/>
</dbReference>
<dbReference type="SMART" id="SM00385">
    <property type="entry name" value="CYCLIN"/>
    <property type="match status" value="2"/>
</dbReference>
<reference evidence="17 19" key="1">
    <citation type="journal article" date="2011" name="Nature">
        <title>The Medicago genome provides insight into the evolution of rhizobial symbioses.</title>
        <authorList>
            <person name="Young N.D."/>
            <person name="Debelle F."/>
            <person name="Oldroyd G.E."/>
            <person name="Geurts R."/>
            <person name="Cannon S.B."/>
            <person name="Udvardi M.K."/>
            <person name="Benedito V.A."/>
            <person name="Mayer K.F."/>
            <person name="Gouzy J."/>
            <person name="Schoof H."/>
            <person name="Van de Peer Y."/>
            <person name="Proost S."/>
            <person name="Cook D.R."/>
            <person name="Meyers B.C."/>
            <person name="Spannagl M."/>
            <person name="Cheung F."/>
            <person name="De Mita S."/>
            <person name="Krishnakumar V."/>
            <person name="Gundlach H."/>
            <person name="Zhou S."/>
            <person name="Mudge J."/>
            <person name="Bharti A.K."/>
            <person name="Murray J.D."/>
            <person name="Naoumkina M.A."/>
            <person name="Rosen B."/>
            <person name="Silverstein K.A."/>
            <person name="Tang H."/>
            <person name="Rombauts S."/>
            <person name="Zhao P.X."/>
            <person name="Zhou P."/>
            <person name="Barbe V."/>
            <person name="Bardou P."/>
            <person name="Bechner M."/>
            <person name="Bellec A."/>
            <person name="Berger A."/>
            <person name="Berges H."/>
            <person name="Bidwell S."/>
            <person name="Bisseling T."/>
            <person name="Choisne N."/>
            <person name="Couloux A."/>
            <person name="Denny R."/>
            <person name="Deshpande S."/>
            <person name="Dai X."/>
            <person name="Doyle J.J."/>
            <person name="Dudez A.M."/>
            <person name="Farmer A.D."/>
            <person name="Fouteau S."/>
            <person name="Franken C."/>
            <person name="Gibelin C."/>
            <person name="Gish J."/>
            <person name="Goldstein S."/>
            <person name="Gonzalez A.J."/>
            <person name="Green P.J."/>
            <person name="Hallab A."/>
            <person name="Hartog M."/>
            <person name="Hua A."/>
            <person name="Humphray S.J."/>
            <person name="Jeong D.H."/>
            <person name="Jing Y."/>
            <person name="Jocker A."/>
            <person name="Kenton S.M."/>
            <person name="Kim D.J."/>
            <person name="Klee K."/>
            <person name="Lai H."/>
            <person name="Lang C."/>
            <person name="Lin S."/>
            <person name="Macmil S.L."/>
            <person name="Magdelenat G."/>
            <person name="Matthews L."/>
            <person name="McCorrison J."/>
            <person name="Monaghan E.L."/>
            <person name="Mun J.H."/>
            <person name="Najar F.Z."/>
            <person name="Nicholson C."/>
            <person name="Noirot C."/>
            <person name="O'Bleness M."/>
            <person name="Paule C.R."/>
            <person name="Poulain J."/>
            <person name="Prion F."/>
            <person name="Qin B."/>
            <person name="Qu C."/>
            <person name="Retzel E.F."/>
            <person name="Riddle C."/>
            <person name="Sallet E."/>
            <person name="Samain S."/>
            <person name="Samson N."/>
            <person name="Sanders I."/>
            <person name="Saurat O."/>
            <person name="Scarpelli C."/>
            <person name="Schiex T."/>
            <person name="Segurens B."/>
            <person name="Severin A.J."/>
            <person name="Sherrier D.J."/>
            <person name="Shi R."/>
            <person name="Sims S."/>
            <person name="Singer S.R."/>
            <person name="Sinharoy S."/>
            <person name="Sterck L."/>
            <person name="Viollet A."/>
            <person name="Wang B.B."/>
            <person name="Wang K."/>
            <person name="Wang M."/>
            <person name="Wang X."/>
            <person name="Warfsmann J."/>
            <person name="Weissenbach J."/>
            <person name="White D.D."/>
            <person name="White J.D."/>
            <person name="Wiley G.B."/>
            <person name="Wincker P."/>
            <person name="Xing Y."/>
            <person name="Yang L."/>
            <person name="Yao Z."/>
            <person name="Ying F."/>
            <person name="Zhai J."/>
            <person name="Zhou L."/>
            <person name="Zuber A."/>
            <person name="Denarie J."/>
            <person name="Dixon R.A."/>
            <person name="May G.D."/>
            <person name="Schwartz D.C."/>
            <person name="Rogers J."/>
            <person name="Quetier F."/>
            <person name="Town C.D."/>
            <person name="Roe B.A."/>
        </authorList>
    </citation>
    <scope>NUCLEOTIDE SEQUENCE [LARGE SCALE GENOMIC DNA]</scope>
    <source>
        <strain evidence="17">A17</strain>
        <strain evidence="18 19">cv. Jemalong A17</strain>
    </source>
</reference>
<feature type="domain" description="Cyclin C-terminal" evidence="16">
    <location>
        <begin position="329"/>
        <end position="452"/>
    </location>
</feature>
<dbReference type="PRINTS" id="PR00364">
    <property type="entry name" value="DISEASERSIST"/>
</dbReference>
<sequence length="1318" mass="148821">MASRPIVQQHQQPRGDAALGGGKQQKKNGAAGEGRNRRPLVDIGNVVTLKGVEVKPNRPVTRSFCAQLLANAQAAAVAENNKKQACVNVAPGPAPPVVADGVAAVARRVVAAPKPVQKKVTAKPKPVEVIEVSSEEKDNEEKSVHKKKEEVHSKKKPSRTLSSVLTARSKAACGLTNKPKEIVDIDAGDTNNELAAVEYLEDIYKFYKIVENESRPHDYMDSQPEINERMRGILIDWLVDVHSKFELSPETLYLTINIVDRFLAVNLVSRRELQLVGISAMLMASKYEEIWPPEVNDFVCLSDRAYSHEQILIMEKTILGKLEWTLTVPTPFVFLVRFIKAASVSAVPSDQGDLEMMAHFLSELGMMHYATLRYCPSMLAASAVYAARSTLSKTPVWNETLKMHTGYSEEQLMDCARLLVSFHSGAENGKLKVVYKKYSDPQKGAVAALPPAKNLLLPAARLSSPQILELIRGKQVDVNLKQIKDSAVNNWLDDLKDAVYVADDLLDHISTKAATTRKKKELENIASRLEYILKFKDILGLQHIASDHSWRTPSTSLDAGCNIFGRDKDKEAILKLLLDDGDDNDKTCEIPIVSMGGIGKTTLAQSVYIHDSIKKKFGVQAWEKLAGKKFLIVLDDVWTEDYDSWNILIRPFQCGTKGSKILVTTCIENVATMVQTFQPYHLKILSDEDCWSVFANHACLSPEKSSENMDIQKYAKEIVRKCKGLPLAAQSLGGLLRGKRDIRDWNNILNNNIWENECKIIPGCFVYYSLYPKDYEFDKDDLILLWMAEDLLQPPEIGKTLEEVSYGYFNDLASRSFFHRSGSGNESFVMHDLVHDLATLIGGEFYFRTEELGKETKIVLEDFDMFGKEKHLRTFLTINFTSNPFNHENAWCIILLNLKYLRVLSFRNYPYLYALPDLIDELIHLRYLDLSGTYIKLLPDSLCNMYNLQTLKMICCEQLAKLPNDMHKLVNLLRHLDISGILKLQEMPREMRKLKRLQHLSCFVVGQHEAKGIKKELGTLSDLHGSLSIKKLENVNSSFEASEARIIDKKYLEELELEWSEDAADDVENSQNEMDILCKLQRIVLCFHRFGQISSLKTIGPEFFKNGDYSSDTPFTSLENLMFDDTSSSWEVWHHPHESYASFPVITGKFSPTSLRTLDIRNCSSEISFPGDCLLASLKSLYIQNCRNLNFSKQSHQNCENIKCLYSSKVLQNFVDNEIRECPKFVSFPREGLSAPNLTSLYVSRCANLEASSPEVRKGGMPPIFRSLYIRDCEKLLRRSSLTSMHAHVGVPCDGVNSFPNGWKMYAHVGLLHFTSRC</sequence>
<evidence type="ECO:0000313" key="17">
    <source>
        <dbReference type="EMBL" id="AES81140.1"/>
    </source>
</evidence>
<dbReference type="GO" id="GO:0010332">
    <property type="term" value="P:response to gamma radiation"/>
    <property type="evidence" value="ECO:0007669"/>
    <property type="project" value="UniProtKB-ARBA"/>
</dbReference>
<dbReference type="Proteomes" id="UP000002051">
    <property type="component" value="Unassembled WGS sequence"/>
</dbReference>
<reference evidence="18" key="3">
    <citation type="submission" date="2015-04" db="UniProtKB">
        <authorList>
            <consortium name="EnsemblPlants"/>
        </authorList>
    </citation>
    <scope>IDENTIFICATION</scope>
    <source>
        <strain evidence="18">cv. Jemalong A17</strain>
    </source>
</reference>
<dbReference type="InterPro" id="IPR055414">
    <property type="entry name" value="LRR_R13L4/SHOC2-like"/>
</dbReference>
<dbReference type="GO" id="GO:0005634">
    <property type="term" value="C:nucleus"/>
    <property type="evidence" value="ECO:0000318"/>
    <property type="project" value="GO_Central"/>
</dbReference>
<dbReference type="PaxDb" id="3880-AES81140"/>
<evidence type="ECO:0000256" key="13">
    <source>
        <dbReference type="RuleBase" id="RU000383"/>
    </source>
</evidence>
<evidence type="ECO:0000259" key="16">
    <source>
        <dbReference type="SMART" id="SM01332"/>
    </source>
</evidence>
<dbReference type="GO" id="GO:0051707">
    <property type="term" value="P:response to other organism"/>
    <property type="evidence" value="ECO:0007669"/>
    <property type="project" value="UniProtKB-ARBA"/>
</dbReference>
<protein>
    <recommendedName>
        <fullName evidence="12">B-like cyclin</fullName>
    </recommendedName>
</protein>
<evidence type="ECO:0000256" key="8">
    <source>
        <dbReference type="ARBA" id="ARBA00022821"/>
    </source>
</evidence>
<dbReference type="InterPro" id="IPR006671">
    <property type="entry name" value="Cyclin_N"/>
</dbReference>
<dbReference type="SUPFAM" id="SSF47954">
    <property type="entry name" value="Cyclin-like"/>
    <property type="match status" value="2"/>
</dbReference>
<evidence type="ECO:0000256" key="14">
    <source>
        <dbReference type="SAM" id="MobiDB-lite"/>
    </source>
</evidence>
<dbReference type="Gene3D" id="1.10.472.10">
    <property type="entry name" value="Cyclin-like"/>
    <property type="match status" value="2"/>
</dbReference>
<keyword evidence="19" id="KW-1185">Reference proteome</keyword>
<dbReference type="SUPFAM" id="SSF52540">
    <property type="entry name" value="P-loop containing nucleoside triphosphate hydrolases"/>
    <property type="match status" value="1"/>
</dbReference>
<dbReference type="EnsemblPlants" id="AES81140">
    <property type="protein sequence ID" value="AES81140"/>
    <property type="gene ID" value="MTR_7g089080"/>
</dbReference>
<dbReference type="InterPro" id="IPR042197">
    <property type="entry name" value="Apaf_helical"/>
</dbReference>
<evidence type="ECO:0000256" key="9">
    <source>
        <dbReference type="ARBA" id="ARBA00022840"/>
    </source>
</evidence>
<evidence type="ECO:0000256" key="1">
    <source>
        <dbReference type="ARBA" id="ARBA00003222"/>
    </source>
</evidence>
<feature type="domain" description="Cyclin-like" evidence="15">
    <location>
        <begin position="236"/>
        <end position="320"/>
    </location>
</feature>
<dbReference type="GO" id="GO:0005524">
    <property type="term" value="F:ATP binding"/>
    <property type="evidence" value="ECO:0007669"/>
    <property type="project" value="UniProtKB-KW"/>
</dbReference>
<evidence type="ECO:0000256" key="2">
    <source>
        <dbReference type="ARBA" id="ARBA00006955"/>
    </source>
</evidence>
<feature type="region of interest" description="Disordered" evidence="14">
    <location>
        <begin position="1"/>
        <end position="39"/>
    </location>
</feature>
<dbReference type="InterPro" id="IPR013763">
    <property type="entry name" value="Cyclin-like_dom"/>
</dbReference>
<dbReference type="STRING" id="3880.G7L5U5"/>
<dbReference type="GO" id="GO:0006952">
    <property type="term" value="P:defense response"/>
    <property type="evidence" value="ECO:0007669"/>
    <property type="project" value="UniProtKB-KW"/>
</dbReference>
<evidence type="ECO:0000259" key="15">
    <source>
        <dbReference type="SMART" id="SM00385"/>
    </source>
</evidence>
<feature type="domain" description="Cyclin-like" evidence="15">
    <location>
        <begin position="333"/>
        <end position="421"/>
    </location>
</feature>
<dbReference type="Gene3D" id="1.20.5.4130">
    <property type="match status" value="1"/>
</dbReference>
<evidence type="ECO:0000256" key="5">
    <source>
        <dbReference type="ARBA" id="ARBA00022737"/>
    </source>
</evidence>
<dbReference type="Pfam" id="PF23598">
    <property type="entry name" value="LRR_14"/>
    <property type="match status" value="1"/>
</dbReference>
<comment type="similarity">
    <text evidence="2">Belongs to the cyclin family. Cyclin AB subfamily.</text>
</comment>
<dbReference type="GO" id="GO:0016538">
    <property type="term" value="F:cyclin-dependent protein serine/threonine kinase regulator activity"/>
    <property type="evidence" value="ECO:0000318"/>
    <property type="project" value="GO_Central"/>
</dbReference>
<name>G7L5U5_MEDTR</name>
<dbReference type="InterPro" id="IPR004367">
    <property type="entry name" value="Cyclin_C-dom"/>
</dbReference>
<dbReference type="Pfam" id="PF23559">
    <property type="entry name" value="WHD_DRP"/>
    <property type="match status" value="1"/>
</dbReference>
<dbReference type="eggNOG" id="KOG4658">
    <property type="taxonomic scope" value="Eukaryota"/>
</dbReference>
<dbReference type="SUPFAM" id="SSF52058">
    <property type="entry name" value="L domain-like"/>
    <property type="match status" value="1"/>
</dbReference>
<organism evidence="17 19">
    <name type="scientific">Medicago truncatula</name>
    <name type="common">Barrel medic</name>
    <name type="synonym">Medicago tribuloides</name>
    <dbReference type="NCBI Taxonomy" id="3880"/>
    <lineage>
        <taxon>Eukaryota</taxon>
        <taxon>Viridiplantae</taxon>
        <taxon>Streptophyta</taxon>
        <taxon>Embryophyta</taxon>
        <taxon>Tracheophyta</taxon>
        <taxon>Spermatophyta</taxon>
        <taxon>Magnoliopsida</taxon>
        <taxon>eudicotyledons</taxon>
        <taxon>Gunneridae</taxon>
        <taxon>Pentapetalae</taxon>
        <taxon>rosids</taxon>
        <taxon>fabids</taxon>
        <taxon>Fabales</taxon>
        <taxon>Fabaceae</taxon>
        <taxon>Papilionoideae</taxon>
        <taxon>50 kb inversion clade</taxon>
        <taxon>NPAAA clade</taxon>
        <taxon>Hologalegina</taxon>
        <taxon>IRL clade</taxon>
        <taxon>Trifolieae</taxon>
        <taxon>Medicago</taxon>
    </lineage>
</organism>
<dbReference type="eggNOG" id="KOG0653">
    <property type="taxonomic scope" value="Eukaryota"/>
</dbReference>
<dbReference type="CDD" id="cd20511">
    <property type="entry name" value="CYCLIN_AtCycB-like_rpt2"/>
    <property type="match status" value="1"/>
</dbReference>
<feature type="region of interest" description="Disordered" evidence="14">
    <location>
        <begin position="132"/>
        <end position="162"/>
    </location>
</feature>
<dbReference type="InterPro" id="IPR027417">
    <property type="entry name" value="P-loop_NTPase"/>
</dbReference>
<evidence type="ECO:0000313" key="18">
    <source>
        <dbReference type="EnsemblPlants" id="AES81140"/>
    </source>
</evidence>
<dbReference type="InterPro" id="IPR002182">
    <property type="entry name" value="NB-ARC"/>
</dbReference>
<dbReference type="Pfam" id="PF00134">
    <property type="entry name" value="Cyclin_N"/>
    <property type="match status" value="1"/>
</dbReference>
<dbReference type="Gene3D" id="3.80.10.10">
    <property type="entry name" value="Ribonuclease Inhibitor"/>
    <property type="match status" value="1"/>
</dbReference>
<dbReference type="InterPro" id="IPR036388">
    <property type="entry name" value="WH-like_DNA-bd_sf"/>
</dbReference>
<evidence type="ECO:0000256" key="7">
    <source>
        <dbReference type="ARBA" id="ARBA00022776"/>
    </source>
</evidence>
<reference evidence="17 19" key="2">
    <citation type="journal article" date="2014" name="BMC Genomics">
        <title>An improved genome release (version Mt4.0) for the model legume Medicago truncatula.</title>
        <authorList>
            <person name="Tang H."/>
            <person name="Krishnakumar V."/>
            <person name="Bidwell S."/>
            <person name="Rosen B."/>
            <person name="Chan A."/>
            <person name="Zhou S."/>
            <person name="Gentzbittel L."/>
            <person name="Childs K.L."/>
            <person name="Yandell M."/>
            <person name="Gundlach H."/>
            <person name="Mayer K.F."/>
            <person name="Schwartz D.C."/>
            <person name="Town C.D."/>
        </authorList>
    </citation>
    <scope>GENOME REANNOTATION</scope>
    <source>
        <strain evidence="18 19">cv. Jemalong A17</strain>
    </source>
</reference>
<dbReference type="GO" id="GO:0051301">
    <property type="term" value="P:cell division"/>
    <property type="evidence" value="ECO:0007669"/>
    <property type="project" value="UniProtKB-KW"/>
</dbReference>
<dbReference type="PANTHER" id="PTHR36766">
    <property type="entry name" value="PLANT BROAD-SPECTRUM MILDEW RESISTANCE PROTEIN RPW8"/>
    <property type="match status" value="1"/>
</dbReference>
<gene>
    <name evidence="17" type="ordered locus">MTR_7g089080</name>
</gene>
<evidence type="ECO:0000256" key="6">
    <source>
        <dbReference type="ARBA" id="ARBA00022741"/>
    </source>
</evidence>
<accession>G7L5U5</accession>
<evidence type="ECO:0000256" key="12">
    <source>
        <dbReference type="ARBA" id="ARBA00032263"/>
    </source>
</evidence>
<evidence type="ECO:0000313" key="19">
    <source>
        <dbReference type="Proteomes" id="UP000002051"/>
    </source>
</evidence>
<dbReference type="InterPro" id="IPR041118">
    <property type="entry name" value="Rx_N"/>
</dbReference>
<dbReference type="InterPro" id="IPR048258">
    <property type="entry name" value="Cyclins_cyclin-box"/>
</dbReference>
<dbReference type="InterPro" id="IPR036915">
    <property type="entry name" value="Cyclin-like_sf"/>
</dbReference>
<dbReference type="Pfam" id="PF02984">
    <property type="entry name" value="Cyclin_C"/>
    <property type="match status" value="1"/>
</dbReference>
<evidence type="ECO:0000256" key="11">
    <source>
        <dbReference type="ARBA" id="ARBA00023306"/>
    </source>
</evidence>
<dbReference type="Gene3D" id="1.10.10.10">
    <property type="entry name" value="Winged helix-like DNA-binding domain superfamily/Winged helix DNA-binding domain"/>
    <property type="match status" value="1"/>
</dbReference>
<dbReference type="PROSITE" id="PS00292">
    <property type="entry name" value="CYCLINS"/>
    <property type="match status" value="1"/>
</dbReference>
<evidence type="ECO:0000256" key="3">
    <source>
        <dbReference type="ARBA" id="ARBA00011177"/>
    </source>
</evidence>
<proteinExistence type="inferred from homology"/>
<evidence type="ECO:0000256" key="4">
    <source>
        <dbReference type="ARBA" id="ARBA00022618"/>
    </source>
</evidence>
<dbReference type="InterPro" id="IPR032675">
    <property type="entry name" value="LRR_dom_sf"/>
</dbReference>
<keyword evidence="5" id="KW-0677">Repeat</keyword>
<dbReference type="GO" id="GO:0000082">
    <property type="term" value="P:G1/S transition of mitotic cell cycle"/>
    <property type="evidence" value="ECO:0000318"/>
    <property type="project" value="GO_Central"/>
</dbReference>
<keyword evidence="6" id="KW-0547">Nucleotide-binding</keyword>
<dbReference type="SMART" id="SM01332">
    <property type="entry name" value="Cyclin_C"/>
    <property type="match status" value="1"/>
</dbReference>
<dbReference type="Pfam" id="PF18052">
    <property type="entry name" value="Rx_N"/>
    <property type="match status" value="1"/>
</dbReference>
<dbReference type="GO" id="GO:0043531">
    <property type="term" value="F:ADP binding"/>
    <property type="evidence" value="ECO:0007669"/>
    <property type="project" value="InterPro"/>
</dbReference>
<dbReference type="FunFam" id="1.10.472.10:FF:000001">
    <property type="entry name" value="G2/mitotic-specific cyclin"/>
    <property type="match status" value="1"/>
</dbReference>
<keyword evidence="9" id="KW-0067">ATP-binding</keyword>
<dbReference type="GO" id="GO:0000307">
    <property type="term" value="C:cyclin-dependent protein kinase holoenzyme complex"/>
    <property type="evidence" value="ECO:0000318"/>
    <property type="project" value="GO_Central"/>
</dbReference>
<dbReference type="HOGENOM" id="CLU_260125_0_0_1"/>
<dbReference type="FunFam" id="1.10.472.10:FF:000032">
    <property type="entry name" value="G2/mitotic-specific cyclin-1"/>
    <property type="match status" value="1"/>
</dbReference>
<keyword evidence="4" id="KW-0132">Cell division</keyword>
<dbReference type="Gene3D" id="3.40.50.300">
    <property type="entry name" value="P-loop containing nucleotide triphosphate hydrolases"/>
    <property type="match status" value="2"/>
</dbReference>
<keyword evidence="10 13" id="KW-0195">Cyclin</keyword>
<dbReference type="GO" id="GO:0005737">
    <property type="term" value="C:cytoplasm"/>
    <property type="evidence" value="ECO:0000318"/>
    <property type="project" value="GO_Central"/>
</dbReference>
<dbReference type="InterPro" id="IPR058922">
    <property type="entry name" value="WHD_DRP"/>
</dbReference>
<comment type="function">
    <text evidence="1">Essential for the control of the cell cycle at the G2/M (mitosis) transition.</text>
</comment>
<dbReference type="Pfam" id="PF00931">
    <property type="entry name" value="NB-ARC"/>
    <property type="match status" value="2"/>
</dbReference>
<keyword evidence="11" id="KW-0131">Cell cycle</keyword>
<dbReference type="PANTHER" id="PTHR36766:SF45">
    <property type="entry name" value="NB-ARC DOMAIN-CONTAINING PROTEIN"/>
    <property type="match status" value="1"/>
</dbReference>
<dbReference type="CDD" id="cd20567">
    <property type="entry name" value="CYCLIN_AtCycB-like_rpt1"/>
    <property type="match status" value="1"/>
</dbReference>
<dbReference type="Gene3D" id="1.10.8.430">
    <property type="entry name" value="Helical domain of apoptotic protease-activating factors"/>
    <property type="match status" value="1"/>
</dbReference>